<reference evidence="1" key="1">
    <citation type="journal article" date="2022" name="Plant J.">
        <title>Strategies of tolerance reflected in two North American maple genomes.</title>
        <authorList>
            <person name="McEvoy S.L."/>
            <person name="Sezen U.U."/>
            <person name="Trouern-Trend A."/>
            <person name="McMahon S.M."/>
            <person name="Schaberg P.G."/>
            <person name="Yang J."/>
            <person name="Wegrzyn J.L."/>
            <person name="Swenson N.G."/>
        </authorList>
    </citation>
    <scope>NUCLEOTIDE SEQUENCE</scope>
    <source>
        <strain evidence="1">91603</strain>
    </source>
</reference>
<organism evidence="1 2">
    <name type="scientific">Acer negundo</name>
    <name type="common">Box elder</name>
    <dbReference type="NCBI Taxonomy" id="4023"/>
    <lineage>
        <taxon>Eukaryota</taxon>
        <taxon>Viridiplantae</taxon>
        <taxon>Streptophyta</taxon>
        <taxon>Embryophyta</taxon>
        <taxon>Tracheophyta</taxon>
        <taxon>Spermatophyta</taxon>
        <taxon>Magnoliopsida</taxon>
        <taxon>eudicotyledons</taxon>
        <taxon>Gunneridae</taxon>
        <taxon>Pentapetalae</taxon>
        <taxon>rosids</taxon>
        <taxon>malvids</taxon>
        <taxon>Sapindales</taxon>
        <taxon>Sapindaceae</taxon>
        <taxon>Hippocastanoideae</taxon>
        <taxon>Acereae</taxon>
        <taxon>Acer</taxon>
    </lineage>
</organism>
<comment type="caution">
    <text evidence="1">The sequence shown here is derived from an EMBL/GenBank/DDBJ whole genome shotgun (WGS) entry which is preliminary data.</text>
</comment>
<name>A0AAD5J7T8_ACENE</name>
<evidence type="ECO:0000313" key="1">
    <source>
        <dbReference type="EMBL" id="KAI9186952.1"/>
    </source>
</evidence>
<protein>
    <submittedName>
        <fullName evidence="1">Uncharacterized protein</fullName>
    </submittedName>
</protein>
<reference evidence="1" key="2">
    <citation type="submission" date="2023-02" db="EMBL/GenBank/DDBJ databases">
        <authorList>
            <person name="Swenson N.G."/>
            <person name="Wegrzyn J.L."/>
            <person name="Mcevoy S.L."/>
        </authorList>
    </citation>
    <scope>NUCLEOTIDE SEQUENCE</scope>
    <source>
        <strain evidence="1">91603</strain>
        <tissue evidence="1">Leaf</tissue>
    </source>
</reference>
<accession>A0AAD5J7T8</accession>
<evidence type="ECO:0000313" key="2">
    <source>
        <dbReference type="Proteomes" id="UP001064489"/>
    </source>
</evidence>
<gene>
    <name evidence="1" type="ORF">LWI28_022634</name>
</gene>
<dbReference type="AlphaFoldDB" id="A0AAD5J7T8"/>
<proteinExistence type="predicted"/>
<keyword evidence="2" id="KW-1185">Reference proteome</keyword>
<dbReference type="EMBL" id="JAJSOW010000100">
    <property type="protein sequence ID" value="KAI9186952.1"/>
    <property type="molecule type" value="Genomic_DNA"/>
</dbReference>
<sequence length="150" mass="16573">MGFAFQGPVEGECSGFKSSKWAGGLSKKRDENMMVAINGMGFDGGAVKGCVDIDGIVLSKDIKQVVTLNRSLDGVENQETGVDNGNDFKFKDKRLVDIIATEDYSVKKGRLDVEVSKIMEVGVAVGFNFHHMEKEVMEEVYRRELEDAEQ</sequence>
<dbReference type="Proteomes" id="UP001064489">
    <property type="component" value="Chromosome 3"/>
</dbReference>